<evidence type="ECO:0000313" key="2">
    <source>
        <dbReference type="Proteomes" id="UP000053105"/>
    </source>
</evidence>
<reference evidence="1 2" key="1">
    <citation type="submission" date="2015-07" db="EMBL/GenBank/DDBJ databases">
        <title>The genome of Melipona quadrifasciata.</title>
        <authorList>
            <person name="Pan H."/>
            <person name="Kapheim K."/>
        </authorList>
    </citation>
    <scope>NUCLEOTIDE SEQUENCE [LARGE SCALE GENOMIC DNA]</scope>
    <source>
        <strain evidence="1">0111107301</strain>
        <tissue evidence="1">Whole body</tissue>
    </source>
</reference>
<evidence type="ECO:0000313" key="1">
    <source>
        <dbReference type="EMBL" id="KOX76013.1"/>
    </source>
</evidence>
<name>A0A0M9A4X3_9HYME</name>
<keyword evidence="2" id="KW-1185">Reference proteome</keyword>
<dbReference type="AlphaFoldDB" id="A0A0M9A4X3"/>
<accession>A0A0M9A4X3</accession>
<dbReference type="Proteomes" id="UP000053105">
    <property type="component" value="Unassembled WGS sequence"/>
</dbReference>
<proteinExistence type="predicted"/>
<gene>
    <name evidence="1" type="ORF">WN51_12443</name>
</gene>
<dbReference type="EMBL" id="KQ435756">
    <property type="protein sequence ID" value="KOX76013.1"/>
    <property type="molecule type" value="Genomic_DNA"/>
</dbReference>
<organism evidence="1 2">
    <name type="scientific">Melipona quadrifasciata</name>
    <dbReference type="NCBI Taxonomy" id="166423"/>
    <lineage>
        <taxon>Eukaryota</taxon>
        <taxon>Metazoa</taxon>
        <taxon>Ecdysozoa</taxon>
        <taxon>Arthropoda</taxon>
        <taxon>Hexapoda</taxon>
        <taxon>Insecta</taxon>
        <taxon>Pterygota</taxon>
        <taxon>Neoptera</taxon>
        <taxon>Endopterygota</taxon>
        <taxon>Hymenoptera</taxon>
        <taxon>Apocrita</taxon>
        <taxon>Aculeata</taxon>
        <taxon>Apoidea</taxon>
        <taxon>Anthophila</taxon>
        <taxon>Apidae</taxon>
        <taxon>Melipona</taxon>
    </lineage>
</organism>
<sequence length="281" mass="33216">MHIQQRYLSFSMWQIYVLQSSEVFKGFFFFQQFLALFAYNLRGDSKQPPSYRNSQMTPEVCSGGAAAGYCGRAISDMNDSCQQIIKILRCIIMQFLWMSKQLEHNPLAIPLPIYRLELRSIVVETEQLLKIRDGQMSFCWTREKKFNLEKKCMKVHVSPVQDFTFVNYCQIYYIMLHYPMYRRIFEVKKNLQINLRNSKLNLRLSNWDWNLKVQILSVLFCVIVGLLSNRVKDLSFLSEQTEKYGGNKFRPTATKVTIYLLIGNSRNMEFKILSRHSRIKS</sequence>
<protein>
    <submittedName>
        <fullName evidence="1">Uncharacterized protein</fullName>
    </submittedName>
</protein>